<evidence type="ECO:0000313" key="1">
    <source>
        <dbReference type="EMBL" id="VYT74728.1"/>
    </source>
</evidence>
<dbReference type="AlphaFoldDB" id="A0A6N2Z9S4"/>
<dbReference type="EMBL" id="CACRUQ010000005">
    <property type="protein sequence ID" value="VYT74728.1"/>
    <property type="molecule type" value="Genomic_DNA"/>
</dbReference>
<proteinExistence type="predicted"/>
<organism evidence="1">
    <name type="scientific">[Ruminococcus] torques</name>
    <dbReference type="NCBI Taxonomy" id="33039"/>
    <lineage>
        <taxon>Bacteria</taxon>
        <taxon>Bacillati</taxon>
        <taxon>Bacillota</taxon>
        <taxon>Clostridia</taxon>
        <taxon>Lachnospirales</taxon>
        <taxon>Lachnospiraceae</taxon>
        <taxon>Mediterraneibacter</taxon>
    </lineage>
</organism>
<reference evidence="1" key="1">
    <citation type="submission" date="2019-11" db="EMBL/GenBank/DDBJ databases">
        <authorList>
            <person name="Feng L."/>
        </authorList>
    </citation>
    <scope>NUCLEOTIDE SEQUENCE</scope>
    <source>
        <strain evidence="1">RtorquesLFYP15</strain>
    </source>
</reference>
<dbReference type="RefSeq" id="WP_161117573.1">
    <property type="nucleotide sequence ID" value="NZ_CACRUQ010000005.1"/>
</dbReference>
<protein>
    <submittedName>
        <fullName evidence="1">Uncharacterized protein</fullName>
    </submittedName>
</protein>
<gene>
    <name evidence="1" type="ORF">RTLFYP15_00622</name>
</gene>
<name>A0A6N2Z9S4_9FIRM</name>
<sequence length="172" mass="19601">MGYTWLGMRKLTWEEVLQRHEKGELAGCFRLYDDNSEAMIDRGYDFAGDILAHHKKGGEFGEEIDTVDLELADGKKITAPAVVDVSALGCVDELEYELWHVIEDYMVQFGIRTQDDEPDWATVKAVQDSIFTAFTDAGVNFKFLSDEKLGEIEKAIKKKESESWAAKRKKNR</sequence>
<accession>A0A6N2Z9S4</accession>